<keyword evidence="2" id="KW-0645">Protease</keyword>
<dbReference type="OrthoDB" id="9807055at2"/>
<feature type="chain" id="PRO_5018277113" evidence="5">
    <location>
        <begin position="24"/>
        <end position="165"/>
    </location>
</feature>
<evidence type="ECO:0000313" key="8">
    <source>
        <dbReference type="Proteomes" id="UP000268070"/>
    </source>
</evidence>
<feature type="signal peptide" evidence="5">
    <location>
        <begin position="1"/>
        <end position="23"/>
    </location>
</feature>
<dbReference type="InterPro" id="IPR038765">
    <property type="entry name" value="Papain-like_cys_pep_sf"/>
</dbReference>
<accession>A0A3G2HTM0</accession>
<reference evidence="7 8" key="1">
    <citation type="submission" date="2018-09" db="EMBL/GenBank/DDBJ databases">
        <title>Complete genome sequence of the hydrocarbonoclastic bacterium Alcaligenes aquatilis QD168, isolated from a crude-oil polluted marine sediment of Central Chile.</title>
        <authorList>
            <person name="Duran R.E."/>
            <person name="Barra B."/>
            <person name="Salva-Serra F."/>
            <person name="Mendez V."/>
            <person name="Moore E.R.B."/>
            <person name="Seeger M."/>
        </authorList>
    </citation>
    <scope>NUCLEOTIDE SEQUENCE [LARGE SCALE GENOMIC DNA]</scope>
    <source>
        <strain evidence="7 8">QD168</strain>
    </source>
</reference>
<gene>
    <name evidence="7" type="ORF">D3M96_07255</name>
</gene>
<dbReference type="PANTHER" id="PTHR47053">
    <property type="entry name" value="MUREIN DD-ENDOPEPTIDASE MEPH-RELATED"/>
    <property type="match status" value="1"/>
</dbReference>
<dbReference type="EMBL" id="CP032153">
    <property type="protein sequence ID" value="AYN20339.1"/>
    <property type="molecule type" value="Genomic_DNA"/>
</dbReference>
<proteinExistence type="inferred from homology"/>
<dbReference type="Pfam" id="PF00877">
    <property type="entry name" value="NLPC_P60"/>
    <property type="match status" value="1"/>
</dbReference>
<dbReference type="InterPro" id="IPR051202">
    <property type="entry name" value="Peptidase_C40"/>
</dbReference>
<name>A0A3G2HTM0_9BURK</name>
<comment type="similarity">
    <text evidence="1">Belongs to the peptidase C40 family.</text>
</comment>
<evidence type="ECO:0000256" key="5">
    <source>
        <dbReference type="SAM" id="SignalP"/>
    </source>
</evidence>
<dbReference type="PROSITE" id="PS51935">
    <property type="entry name" value="NLPC_P60"/>
    <property type="match status" value="1"/>
</dbReference>
<dbReference type="InterPro" id="IPR000064">
    <property type="entry name" value="NLP_P60_dom"/>
</dbReference>
<dbReference type="KEGG" id="aaqu:D3M96_07255"/>
<evidence type="ECO:0000256" key="2">
    <source>
        <dbReference type="ARBA" id="ARBA00022670"/>
    </source>
</evidence>
<dbReference type="PANTHER" id="PTHR47053:SF1">
    <property type="entry name" value="MUREIN DD-ENDOPEPTIDASE MEPH-RELATED"/>
    <property type="match status" value="1"/>
</dbReference>
<organism evidence="7 8">
    <name type="scientific">Alcaligenes aquatilis</name>
    <dbReference type="NCBI Taxonomy" id="323284"/>
    <lineage>
        <taxon>Bacteria</taxon>
        <taxon>Pseudomonadati</taxon>
        <taxon>Pseudomonadota</taxon>
        <taxon>Betaproteobacteria</taxon>
        <taxon>Burkholderiales</taxon>
        <taxon>Alcaligenaceae</taxon>
        <taxon>Alcaligenes</taxon>
    </lineage>
</organism>
<evidence type="ECO:0000259" key="6">
    <source>
        <dbReference type="PROSITE" id="PS51935"/>
    </source>
</evidence>
<sequence>MIPAAFTQRLLTLCLTLLLAACAHTPSSRPPTTHTFELDEQRRSTVVLSALSLLDTPYRYGGREPSTGFDCSGLVHYVFSQESSSPVPRRTSDQARAARRVSRSQLRPGDLVFFNTLGAPNSHVGIYIGKQQFINAPSSGGRVRIDSLDNPYFAKRFETARTFFD</sequence>
<dbReference type="Gene3D" id="3.90.1720.10">
    <property type="entry name" value="endopeptidase domain like (from Nostoc punctiforme)"/>
    <property type="match status" value="1"/>
</dbReference>
<keyword evidence="4" id="KW-0788">Thiol protease</keyword>
<dbReference type="RefSeq" id="WP_121738523.1">
    <property type="nucleotide sequence ID" value="NZ_CP032153.1"/>
</dbReference>
<evidence type="ECO:0000256" key="4">
    <source>
        <dbReference type="ARBA" id="ARBA00022807"/>
    </source>
</evidence>
<dbReference type="AlphaFoldDB" id="A0A3G2HTM0"/>
<dbReference type="GO" id="GO:0008234">
    <property type="term" value="F:cysteine-type peptidase activity"/>
    <property type="evidence" value="ECO:0007669"/>
    <property type="project" value="UniProtKB-KW"/>
</dbReference>
<dbReference type="GO" id="GO:0006508">
    <property type="term" value="P:proteolysis"/>
    <property type="evidence" value="ECO:0007669"/>
    <property type="project" value="UniProtKB-KW"/>
</dbReference>
<evidence type="ECO:0000313" key="7">
    <source>
        <dbReference type="EMBL" id="AYN20339.1"/>
    </source>
</evidence>
<evidence type="ECO:0000256" key="3">
    <source>
        <dbReference type="ARBA" id="ARBA00022801"/>
    </source>
</evidence>
<dbReference type="SUPFAM" id="SSF54001">
    <property type="entry name" value="Cysteine proteinases"/>
    <property type="match status" value="1"/>
</dbReference>
<keyword evidence="5" id="KW-0732">Signal</keyword>
<feature type="domain" description="NlpC/P60" evidence="6">
    <location>
        <begin position="40"/>
        <end position="164"/>
    </location>
</feature>
<dbReference type="Proteomes" id="UP000268070">
    <property type="component" value="Chromosome"/>
</dbReference>
<protein>
    <submittedName>
        <fullName evidence="7">Peptidoglycan endopeptidase</fullName>
    </submittedName>
</protein>
<keyword evidence="3" id="KW-0378">Hydrolase</keyword>
<evidence type="ECO:0000256" key="1">
    <source>
        <dbReference type="ARBA" id="ARBA00007074"/>
    </source>
</evidence>